<dbReference type="Proteomes" id="UP000555448">
    <property type="component" value="Unassembled WGS sequence"/>
</dbReference>
<name>A0A7W7NWK4_9SPHN</name>
<organism evidence="1 2">
    <name type="scientific">Novosphingobium chloroacetimidivorans</name>
    <dbReference type="NCBI Taxonomy" id="1428314"/>
    <lineage>
        <taxon>Bacteria</taxon>
        <taxon>Pseudomonadati</taxon>
        <taxon>Pseudomonadota</taxon>
        <taxon>Alphaproteobacteria</taxon>
        <taxon>Sphingomonadales</taxon>
        <taxon>Sphingomonadaceae</taxon>
        <taxon>Novosphingobium</taxon>
    </lineage>
</organism>
<comment type="caution">
    <text evidence="1">The sequence shown here is derived from an EMBL/GenBank/DDBJ whole genome shotgun (WGS) entry which is preliminary data.</text>
</comment>
<keyword evidence="2" id="KW-1185">Reference proteome</keyword>
<evidence type="ECO:0000313" key="1">
    <source>
        <dbReference type="EMBL" id="MBB4859673.1"/>
    </source>
</evidence>
<dbReference type="EMBL" id="JACHLR010000013">
    <property type="protein sequence ID" value="MBB4859673.1"/>
    <property type="molecule type" value="Genomic_DNA"/>
</dbReference>
<dbReference type="RefSeq" id="WP_184247011.1">
    <property type="nucleotide sequence ID" value="NZ_JACHLR010000013.1"/>
</dbReference>
<accession>A0A7W7NWK4</accession>
<dbReference type="AlphaFoldDB" id="A0A7W7NWK4"/>
<gene>
    <name evidence="1" type="ORF">HNO88_003002</name>
</gene>
<protein>
    <submittedName>
        <fullName evidence="1">Uncharacterized protein</fullName>
    </submittedName>
</protein>
<sequence>MPLQPNPGKCPAEAAGRRVRVVLFNGTDTARTEPGGWAADGKSGCTWRIHRPPHPFDIKLWELI</sequence>
<proteinExistence type="predicted"/>
<reference evidence="1 2" key="1">
    <citation type="submission" date="2020-08" db="EMBL/GenBank/DDBJ databases">
        <title>Functional genomics of gut bacteria from endangered species of beetles.</title>
        <authorList>
            <person name="Carlos-Shanley C."/>
        </authorList>
    </citation>
    <scope>NUCLEOTIDE SEQUENCE [LARGE SCALE GENOMIC DNA]</scope>
    <source>
        <strain evidence="1 2">S00245</strain>
    </source>
</reference>
<evidence type="ECO:0000313" key="2">
    <source>
        <dbReference type="Proteomes" id="UP000555448"/>
    </source>
</evidence>